<dbReference type="AlphaFoldDB" id="A0A396AK28"/>
<dbReference type="Proteomes" id="UP000266391">
    <property type="component" value="Unassembled WGS sequence"/>
</dbReference>
<keyword evidence="2" id="KW-0472">Membrane</keyword>
<gene>
    <name evidence="4" type="ORF">DW813_00925</name>
    <name evidence="3" type="ORF">DW914_11300</name>
</gene>
<organism evidence="4 5">
    <name type="scientific">Roseburia inulinivorans</name>
    <dbReference type="NCBI Taxonomy" id="360807"/>
    <lineage>
        <taxon>Bacteria</taxon>
        <taxon>Bacillati</taxon>
        <taxon>Bacillota</taxon>
        <taxon>Clostridia</taxon>
        <taxon>Lachnospirales</taxon>
        <taxon>Lachnospiraceae</taxon>
        <taxon>Roseburia</taxon>
    </lineage>
</organism>
<sequence>MDYVITFSDVMAGLMSIGLGVITFFVKKWFDKMEKKDDVLQSAIENTTSTLNKKIEQGNKEIQEKIQKNDEKVNERIDKLEEKTGSDIQNIRQEINDIKGDFATTFVLREDFFRSMNGVEDRMKIIDNKLDKLLLMGKENK</sequence>
<feature type="coiled-coil region" evidence="1">
    <location>
        <begin position="52"/>
        <end position="83"/>
    </location>
</feature>
<dbReference type="RefSeq" id="WP_118091786.1">
    <property type="nucleotide sequence ID" value="NZ_CABJFX010000020.1"/>
</dbReference>
<keyword evidence="1" id="KW-0175">Coiled coil</keyword>
<evidence type="ECO:0000313" key="5">
    <source>
        <dbReference type="Proteomes" id="UP000266391"/>
    </source>
</evidence>
<name>A0A396AK28_9FIRM</name>
<evidence type="ECO:0000313" key="4">
    <source>
        <dbReference type="EMBL" id="RHD06462.1"/>
    </source>
</evidence>
<keyword evidence="2" id="KW-1133">Transmembrane helix</keyword>
<evidence type="ECO:0000313" key="3">
    <source>
        <dbReference type="EMBL" id="RHA87412.1"/>
    </source>
</evidence>
<evidence type="ECO:0000256" key="1">
    <source>
        <dbReference type="SAM" id="Coils"/>
    </source>
</evidence>
<dbReference type="EMBL" id="QSFX01000020">
    <property type="protein sequence ID" value="RHA87412.1"/>
    <property type="molecule type" value="Genomic_DNA"/>
</dbReference>
<proteinExistence type="predicted"/>
<comment type="caution">
    <text evidence="4">The sequence shown here is derived from an EMBL/GenBank/DDBJ whole genome shotgun (WGS) entry which is preliminary data.</text>
</comment>
<feature type="transmembrane region" description="Helical" evidence="2">
    <location>
        <begin position="6"/>
        <end position="26"/>
    </location>
</feature>
<dbReference type="Proteomes" id="UP000283492">
    <property type="component" value="Unassembled WGS sequence"/>
</dbReference>
<evidence type="ECO:0000256" key="2">
    <source>
        <dbReference type="SAM" id="Phobius"/>
    </source>
</evidence>
<dbReference type="EMBL" id="QSIQ01000001">
    <property type="protein sequence ID" value="RHD06462.1"/>
    <property type="molecule type" value="Genomic_DNA"/>
</dbReference>
<accession>A0A396AK28</accession>
<protein>
    <submittedName>
        <fullName evidence="4">Uncharacterized protein</fullName>
    </submittedName>
</protein>
<evidence type="ECO:0000313" key="6">
    <source>
        <dbReference type="Proteomes" id="UP000283492"/>
    </source>
</evidence>
<dbReference type="Gene3D" id="1.20.120.20">
    <property type="entry name" value="Apolipoprotein"/>
    <property type="match status" value="1"/>
</dbReference>
<keyword evidence="2" id="KW-0812">Transmembrane</keyword>
<reference evidence="5 6" key="1">
    <citation type="submission" date="2018-08" db="EMBL/GenBank/DDBJ databases">
        <title>A genome reference for cultivated species of the human gut microbiota.</title>
        <authorList>
            <person name="Zou Y."/>
            <person name="Xue W."/>
            <person name="Luo G."/>
        </authorList>
    </citation>
    <scope>NUCLEOTIDE SEQUENCE [LARGE SCALE GENOMIC DNA]</scope>
    <source>
        <strain evidence="4 5">AM32-8LB</strain>
        <strain evidence="3 6">AM42-1AC</strain>
    </source>
</reference>